<comment type="caution">
    <text evidence="6">The sequence shown here is derived from an EMBL/GenBank/DDBJ whole genome shotgun (WGS) entry which is preliminary data.</text>
</comment>
<evidence type="ECO:0000259" key="5">
    <source>
        <dbReference type="PROSITE" id="PS50977"/>
    </source>
</evidence>
<evidence type="ECO:0000256" key="1">
    <source>
        <dbReference type="ARBA" id="ARBA00023015"/>
    </source>
</evidence>
<gene>
    <name evidence="6" type="ORF">C8D95_101146</name>
</gene>
<feature type="domain" description="HTH tetR-type" evidence="5">
    <location>
        <begin position="11"/>
        <end position="71"/>
    </location>
</feature>
<dbReference type="GO" id="GO:0000976">
    <property type="term" value="F:transcription cis-regulatory region binding"/>
    <property type="evidence" value="ECO:0007669"/>
    <property type="project" value="TreeGrafter"/>
</dbReference>
<name>A0A316GG28_9RHOB</name>
<dbReference type="Gene3D" id="1.10.10.60">
    <property type="entry name" value="Homeodomain-like"/>
    <property type="match status" value="1"/>
</dbReference>
<proteinExistence type="predicted"/>
<sequence length="209" mass="22980">MNAPDTTLKQGRKWDQVLGGARTVFLRDGFEGASVDDIVREAGVSKATLYSYFPDKRLLFLEVAKCECKAQSEDAAARICCSGDFAEGLADAAGRMVRFFVSDVGLQVHRIVVGESQRFPEIGRDFYASGPAQVREILKDFLRKGVEAGTLRIDDLDLAADQFAELCKAGLHLPMVLGLRERPTDEEIDRVVLSAVDMFLCKYGVAPRG</sequence>
<dbReference type="RefSeq" id="WP_109757248.1">
    <property type="nucleotide sequence ID" value="NZ_CP034588.1"/>
</dbReference>
<dbReference type="FunFam" id="1.10.10.60:FF:000141">
    <property type="entry name" value="TetR family transcriptional regulator"/>
    <property type="match status" value="1"/>
</dbReference>
<dbReference type="PANTHER" id="PTHR30055">
    <property type="entry name" value="HTH-TYPE TRANSCRIPTIONAL REGULATOR RUTR"/>
    <property type="match status" value="1"/>
</dbReference>
<keyword evidence="1" id="KW-0805">Transcription regulation</keyword>
<dbReference type="InterPro" id="IPR009057">
    <property type="entry name" value="Homeodomain-like_sf"/>
</dbReference>
<organism evidence="6 7">
    <name type="scientific">Silicimonas algicola</name>
    <dbReference type="NCBI Taxonomy" id="1826607"/>
    <lineage>
        <taxon>Bacteria</taxon>
        <taxon>Pseudomonadati</taxon>
        <taxon>Pseudomonadota</taxon>
        <taxon>Alphaproteobacteria</taxon>
        <taxon>Rhodobacterales</taxon>
        <taxon>Paracoccaceae</taxon>
    </lineage>
</organism>
<dbReference type="PROSITE" id="PS50977">
    <property type="entry name" value="HTH_TETR_2"/>
    <property type="match status" value="1"/>
</dbReference>
<dbReference type="GO" id="GO:0003700">
    <property type="term" value="F:DNA-binding transcription factor activity"/>
    <property type="evidence" value="ECO:0007669"/>
    <property type="project" value="TreeGrafter"/>
</dbReference>
<dbReference type="OrthoDB" id="9816431at2"/>
<dbReference type="Proteomes" id="UP000245390">
    <property type="component" value="Unassembled WGS sequence"/>
</dbReference>
<dbReference type="Pfam" id="PF14246">
    <property type="entry name" value="TetR_C_7"/>
    <property type="match status" value="1"/>
</dbReference>
<evidence type="ECO:0000256" key="3">
    <source>
        <dbReference type="ARBA" id="ARBA00023163"/>
    </source>
</evidence>
<dbReference type="AlphaFoldDB" id="A0A316GG28"/>
<dbReference type="Pfam" id="PF00440">
    <property type="entry name" value="TetR_N"/>
    <property type="match status" value="1"/>
</dbReference>
<dbReference type="PRINTS" id="PR00455">
    <property type="entry name" value="HTHTETR"/>
</dbReference>
<dbReference type="PROSITE" id="PS01081">
    <property type="entry name" value="HTH_TETR_1"/>
    <property type="match status" value="1"/>
</dbReference>
<evidence type="ECO:0000256" key="4">
    <source>
        <dbReference type="PROSITE-ProRule" id="PRU00335"/>
    </source>
</evidence>
<protein>
    <submittedName>
        <fullName evidence="6">TetR family transcriptional regulator</fullName>
    </submittedName>
</protein>
<feature type="DNA-binding region" description="H-T-H motif" evidence="4">
    <location>
        <begin position="34"/>
        <end position="53"/>
    </location>
</feature>
<dbReference type="SUPFAM" id="SSF48498">
    <property type="entry name" value="Tetracyclin repressor-like, C-terminal domain"/>
    <property type="match status" value="1"/>
</dbReference>
<reference evidence="6 7" key="1">
    <citation type="submission" date="2018-05" db="EMBL/GenBank/DDBJ databases">
        <title>Genomic Encyclopedia of Type Strains, Phase IV (KMG-IV): sequencing the most valuable type-strain genomes for metagenomic binning, comparative biology and taxonomic classification.</title>
        <authorList>
            <person name="Goeker M."/>
        </authorList>
    </citation>
    <scope>NUCLEOTIDE SEQUENCE [LARGE SCALE GENOMIC DNA]</scope>
    <source>
        <strain evidence="6 7">DSM 103371</strain>
    </source>
</reference>
<dbReference type="InterPro" id="IPR001647">
    <property type="entry name" value="HTH_TetR"/>
</dbReference>
<evidence type="ECO:0000256" key="2">
    <source>
        <dbReference type="ARBA" id="ARBA00023125"/>
    </source>
</evidence>
<keyword evidence="3" id="KW-0804">Transcription</keyword>
<dbReference type="SUPFAM" id="SSF46689">
    <property type="entry name" value="Homeodomain-like"/>
    <property type="match status" value="1"/>
</dbReference>
<accession>A0A316GG28</accession>
<keyword evidence="2 4" id="KW-0238">DNA-binding</keyword>
<dbReference type="InterPro" id="IPR023772">
    <property type="entry name" value="DNA-bd_HTH_TetR-type_CS"/>
</dbReference>
<evidence type="ECO:0000313" key="7">
    <source>
        <dbReference type="Proteomes" id="UP000245390"/>
    </source>
</evidence>
<dbReference type="PANTHER" id="PTHR30055:SF146">
    <property type="entry name" value="HTH-TYPE TRANSCRIPTIONAL DUAL REGULATOR CECR"/>
    <property type="match status" value="1"/>
</dbReference>
<dbReference type="InterPro" id="IPR036271">
    <property type="entry name" value="Tet_transcr_reg_TetR-rel_C_sf"/>
</dbReference>
<dbReference type="InterPro" id="IPR039536">
    <property type="entry name" value="TetR_C_Proteobacteria"/>
</dbReference>
<dbReference type="KEGG" id="salo:EF888_02205"/>
<keyword evidence="7" id="KW-1185">Reference proteome</keyword>
<dbReference type="EMBL" id="QGGV01000001">
    <property type="protein sequence ID" value="PWK58340.1"/>
    <property type="molecule type" value="Genomic_DNA"/>
</dbReference>
<dbReference type="Gene3D" id="1.10.357.10">
    <property type="entry name" value="Tetracycline Repressor, domain 2"/>
    <property type="match status" value="1"/>
</dbReference>
<evidence type="ECO:0000313" key="6">
    <source>
        <dbReference type="EMBL" id="PWK58340.1"/>
    </source>
</evidence>
<dbReference type="InterPro" id="IPR050109">
    <property type="entry name" value="HTH-type_TetR-like_transc_reg"/>
</dbReference>